<gene>
    <name evidence="1" type="ORF">FOL47_006726</name>
</gene>
<protein>
    <submittedName>
        <fullName evidence="1">Uncharacterized protein</fullName>
    </submittedName>
</protein>
<feature type="non-terminal residue" evidence="1">
    <location>
        <position position="104"/>
    </location>
</feature>
<comment type="caution">
    <text evidence="1">The sequence shown here is derived from an EMBL/GenBank/DDBJ whole genome shotgun (WGS) entry which is preliminary data.</text>
</comment>
<proteinExistence type="predicted"/>
<dbReference type="AlphaFoldDB" id="A0A7J6MWX0"/>
<evidence type="ECO:0000313" key="1">
    <source>
        <dbReference type="EMBL" id="KAF4676118.1"/>
    </source>
</evidence>
<keyword evidence="2" id="KW-1185">Reference proteome</keyword>
<dbReference type="EMBL" id="JAAPAO010000038">
    <property type="protein sequence ID" value="KAF4676118.1"/>
    <property type="molecule type" value="Genomic_DNA"/>
</dbReference>
<organism evidence="1 2">
    <name type="scientific">Perkinsus chesapeaki</name>
    <name type="common">Clam parasite</name>
    <name type="synonym">Perkinsus andrewsi</name>
    <dbReference type="NCBI Taxonomy" id="330153"/>
    <lineage>
        <taxon>Eukaryota</taxon>
        <taxon>Sar</taxon>
        <taxon>Alveolata</taxon>
        <taxon>Perkinsozoa</taxon>
        <taxon>Perkinsea</taxon>
        <taxon>Perkinsida</taxon>
        <taxon>Perkinsidae</taxon>
        <taxon>Perkinsus</taxon>
    </lineage>
</organism>
<accession>A0A7J6MWX0</accession>
<sequence length="104" mass="11968">MATPVRAQTEPPGTPLPVFDNVETVLAEIRKTRMKRGRLQGQLNRSRERIDVLIVDETDPASLEAYEELERQEQDLQRLVSEAIQRCTYLGRRNNFSPLSSSER</sequence>
<name>A0A7J6MWX0_PERCH</name>
<reference evidence="1 2" key="1">
    <citation type="submission" date="2020-04" db="EMBL/GenBank/DDBJ databases">
        <title>Perkinsus chesapeaki whole genome sequence.</title>
        <authorList>
            <person name="Bogema D.R."/>
        </authorList>
    </citation>
    <scope>NUCLEOTIDE SEQUENCE [LARGE SCALE GENOMIC DNA]</scope>
    <source>
        <strain evidence="1">ATCC PRA-425</strain>
    </source>
</reference>
<evidence type="ECO:0000313" key="2">
    <source>
        <dbReference type="Proteomes" id="UP000591131"/>
    </source>
</evidence>
<dbReference type="Proteomes" id="UP000591131">
    <property type="component" value="Unassembled WGS sequence"/>
</dbReference>